<name>A0AAD2CBN0_9STRA</name>
<dbReference type="PROSITE" id="PS50003">
    <property type="entry name" value="PH_DOMAIN"/>
    <property type="match status" value="2"/>
</dbReference>
<dbReference type="InterPro" id="IPR011993">
    <property type="entry name" value="PH-like_dom_sf"/>
</dbReference>
<reference evidence="3" key="1">
    <citation type="submission" date="2023-08" db="EMBL/GenBank/DDBJ databases">
        <authorList>
            <person name="Audoor S."/>
            <person name="Bilcke G."/>
        </authorList>
    </citation>
    <scope>NUCLEOTIDE SEQUENCE</scope>
</reference>
<dbReference type="EMBL" id="CAKOGP040000001">
    <property type="protein sequence ID" value="CAJ1910057.1"/>
    <property type="molecule type" value="Genomic_DNA"/>
</dbReference>
<evidence type="ECO:0000256" key="1">
    <source>
        <dbReference type="SAM" id="MobiDB-lite"/>
    </source>
</evidence>
<feature type="compositionally biased region" description="Polar residues" evidence="1">
    <location>
        <begin position="10"/>
        <end position="37"/>
    </location>
</feature>
<organism evidence="3 4">
    <name type="scientific">Cylindrotheca closterium</name>
    <dbReference type="NCBI Taxonomy" id="2856"/>
    <lineage>
        <taxon>Eukaryota</taxon>
        <taxon>Sar</taxon>
        <taxon>Stramenopiles</taxon>
        <taxon>Ochrophyta</taxon>
        <taxon>Bacillariophyta</taxon>
        <taxon>Bacillariophyceae</taxon>
        <taxon>Bacillariophycidae</taxon>
        <taxon>Bacillariales</taxon>
        <taxon>Bacillariaceae</taxon>
        <taxon>Cylindrotheca</taxon>
    </lineage>
</organism>
<evidence type="ECO:0000313" key="3">
    <source>
        <dbReference type="EMBL" id="CAJ1910057.1"/>
    </source>
</evidence>
<dbReference type="Gene3D" id="2.30.29.30">
    <property type="entry name" value="Pleckstrin-homology domain (PH domain)/Phosphotyrosine-binding domain (PTB)"/>
    <property type="match status" value="2"/>
</dbReference>
<dbReference type="AlphaFoldDB" id="A0AAD2CBN0"/>
<dbReference type="PANTHER" id="PTHR14336:SF8">
    <property type="entry name" value="PROTEIN OPY1"/>
    <property type="match status" value="1"/>
</dbReference>
<feature type="region of interest" description="Disordered" evidence="1">
    <location>
        <begin position="1"/>
        <end position="67"/>
    </location>
</feature>
<evidence type="ECO:0000259" key="2">
    <source>
        <dbReference type="PROSITE" id="PS50003"/>
    </source>
</evidence>
<protein>
    <recommendedName>
        <fullName evidence="2">PH domain-containing protein</fullName>
    </recommendedName>
</protein>
<dbReference type="SMART" id="SM00233">
    <property type="entry name" value="PH"/>
    <property type="match status" value="2"/>
</dbReference>
<keyword evidence="4" id="KW-1185">Reference proteome</keyword>
<sequence length="693" mass="77513">MPSIDENANLDLNASPSLDMTLTPASSMDSEFSSTNKPDGASSAEEESDWDDTYSLQSKKRRSHHHNKQEIATLNMVMEHRIFLKAILGLLAERDNKATEIGMNDPNMLKSGPLKKASHLVKGIWKVKFVELRRGMLTYYENNVKENSDGQLLRKNLPLDFNDCSCRAVKISRNGVVVVKGASFELIVNNTRRLWLCKSKAERRAWMDAIGDAMVGGSLTQSSNNKVNPQLHGKQGSVNSQSPYKLDLKKYLKVQGILKSAKTKSDYITTIQDLKSRPLEVPVQWIMEQVDKISTDNSQNNDNGQDEKSAFHEVSVSKGVDQLWKDLQRDAILINQELFKGDVGHGPEKMIGALARNIVSTSRLATSGKSTTARYAIPESKAFAYARDVLLSVNRTRSGGDSYYCIDTLCSNTDLVVITPSSREAEPLSITVEMNDDATEETTDYSINDKSGWLRTRNRIQMSWRKRFFVLSEGTLSLYRQSSPRPHGLRGQMVVLDANISVDRSKDKHGYFVLSIVPKDGLDRFLYFKNESKLLAWAYALELVAKGNSLPSTPHRRLFGKKDTIPENIGDSMKRHMERLGMEDDQLEECIKRFSAKASARMKITASASSEFKIVTMDPQGDDGDTWATISATFGQSFRLDGDRIVRGEETVKFHVSHCATDTDLLEGDSKDEAEGSKSGGRRSLVNRLPKIL</sequence>
<proteinExistence type="predicted"/>
<feature type="domain" description="PH" evidence="2">
    <location>
        <begin position="107"/>
        <end position="215"/>
    </location>
</feature>
<accession>A0AAD2CBN0</accession>
<dbReference type="Pfam" id="PF00169">
    <property type="entry name" value="PH"/>
    <property type="match status" value="2"/>
</dbReference>
<dbReference type="Proteomes" id="UP001295423">
    <property type="component" value="Unassembled WGS sequence"/>
</dbReference>
<comment type="caution">
    <text evidence="3">The sequence shown here is derived from an EMBL/GenBank/DDBJ whole genome shotgun (WGS) entry which is preliminary data.</text>
</comment>
<dbReference type="CDD" id="cd00821">
    <property type="entry name" value="PH"/>
    <property type="match status" value="1"/>
</dbReference>
<dbReference type="InterPro" id="IPR051707">
    <property type="entry name" value="PI-Interact_SigTrans_Reg"/>
</dbReference>
<feature type="compositionally biased region" description="Basic residues" evidence="1">
    <location>
        <begin position="58"/>
        <end position="67"/>
    </location>
</feature>
<evidence type="ECO:0000313" key="4">
    <source>
        <dbReference type="Proteomes" id="UP001295423"/>
    </source>
</evidence>
<dbReference type="InterPro" id="IPR001849">
    <property type="entry name" value="PH_domain"/>
</dbReference>
<dbReference type="PANTHER" id="PTHR14336">
    <property type="entry name" value="TANDEM PH DOMAIN CONTAINING PROTEIN"/>
    <property type="match status" value="1"/>
</dbReference>
<feature type="domain" description="PH" evidence="2">
    <location>
        <begin position="447"/>
        <end position="546"/>
    </location>
</feature>
<dbReference type="SUPFAM" id="SSF50729">
    <property type="entry name" value="PH domain-like"/>
    <property type="match status" value="2"/>
</dbReference>
<gene>
    <name evidence="3" type="ORF">CYCCA115_LOCUS559</name>
</gene>